<protein>
    <submittedName>
        <fullName evidence="3">Uncharacterized protein</fullName>
    </submittedName>
</protein>
<feature type="transmembrane region" description="Helical" evidence="1">
    <location>
        <begin position="21"/>
        <end position="49"/>
    </location>
</feature>
<keyword evidence="1" id="KW-0812">Transmembrane</keyword>
<feature type="transmembrane region" description="Helical" evidence="1">
    <location>
        <begin position="84"/>
        <end position="107"/>
    </location>
</feature>
<dbReference type="OrthoDB" id="9012460at2"/>
<gene>
    <name evidence="3" type="ORF">CRM94_24930</name>
    <name evidence="2" type="ORF">DM48_7281</name>
</gene>
<organism evidence="3 5">
    <name type="scientific">Burkholderia gladioli</name>
    <name type="common">Pseudomonas marginata</name>
    <name type="synonym">Phytomonas marginata</name>
    <dbReference type="NCBI Taxonomy" id="28095"/>
    <lineage>
        <taxon>Bacteria</taxon>
        <taxon>Pseudomonadati</taxon>
        <taxon>Pseudomonadota</taxon>
        <taxon>Betaproteobacteria</taxon>
        <taxon>Burkholderiales</taxon>
        <taxon>Burkholderiaceae</taxon>
        <taxon>Burkholderia</taxon>
    </lineage>
</organism>
<dbReference type="EMBL" id="JPGG01000017">
    <property type="protein sequence ID" value="KGC11521.1"/>
    <property type="molecule type" value="Genomic_DNA"/>
</dbReference>
<evidence type="ECO:0000313" key="2">
    <source>
        <dbReference type="EMBL" id="KGC11521.1"/>
    </source>
</evidence>
<evidence type="ECO:0000256" key="1">
    <source>
        <dbReference type="SAM" id="Phobius"/>
    </source>
</evidence>
<dbReference type="KEGG" id="bgo:BM43_52"/>
<sequence length="133" mass="14074">MDIGKATGTVRSTTRGGGYHAVRALVTLAIVATAAAGLILALWLASFFFVASQHLNPVHAGFHAWPDAALAWYDGRLPKVGRRLAGAALFGLLLAFGAPALGAYTLLDRTGRRRLYGSARFANEADIRRAGLL</sequence>
<name>A0A095F1I6_BURGA</name>
<evidence type="ECO:0000313" key="3">
    <source>
        <dbReference type="EMBL" id="PEH40207.1"/>
    </source>
</evidence>
<dbReference type="EMBL" id="PDDY01000004">
    <property type="protein sequence ID" value="PEH40207.1"/>
    <property type="molecule type" value="Genomic_DNA"/>
</dbReference>
<accession>A0A095F1I6</accession>
<reference evidence="5" key="2">
    <citation type="submission" date="2017-09" db="EMBL/GenBank/DDBJ databases">
        <title>FDA dAtabase for Regulatory Grade micrObial Sequences (FDA-ARGOS): Supporting development and validation of Infectious Disease Dx tests.</title>
        <authorList>
            <person name="Minogue T."/>
            <person name="Wolcott M."/>
            <person name="Wasieloski L."/>
            <person name="Aguilar W."/>
            <person name="Moore D."/>
            <person name="Tallon L."/>
            <person name="Sadzewicz L."/>
            <person name="Ott S."/>
            <person name="Zhao X."/>
            <person name="Nagaraj S."/>
            <person name="Vavikolanu K."/>
            <person name="Aluvathingal J."/>
            <person name="Nadendla S."/>
            <person name="Sichtig H."/>
        </authorList>
    </citation>
    <scope>NUCLEOTIDE SEQUENCE [LARGE SCALE GENOMIC DNA]</scope>
    <source>
        <strain evidence="5">FDAARGOS_390</strain>
    </source>
</reference>
<dbReference type="Proteomes" id="UP000220629">
    <property type="component" value="Unassembled WGS sequence"/>
</dbReference>
<dbReference type="RefSeq" id="WP_036053148.1">
    <property type="nucleotide sequence ID" value="NZ_CADEVY010000015.1"/>
</dbReference>
<proteinExistence type="predicted"/>
<dbReference type="AlphaFoldDB" id="A0A095F1I6"/>
<reference evidence="2 4" key="1">
    <citation type="submission" date="2014-04" db="EMBL/GenBank/DDBJ databases">
        <authorList>
            <person name="Bishop-Lilly K.A."/>
            <person name="Broomall S.M."/>
            <person name="Chain P.S."/>
            <person name="Chertkov O."/>
            <person name="Coyne S.R."/>
            <person name="Daligault H.E."/>
            <person name="Davenport K.W."/>
            <person name="Erkkila T."/>
            <person name="Frey K.G."/>
            <person name="Gibbons H.S."/>
            <person name="Gu W."/>
            <person name="Jaissle J."/>
            <person name="Johnson S.L."/>
            <person name="Koroleva G.I."/>
            <person name="Ladner J.T."/>
            <person name="Lo C.-C."/>
            <person name="Minogue T.D."/>
            <person name="Munk C."/>
            <person name="Palacios G.F."/>
            <person name="Redden C.L."/>
            <person name="Rosenzweig C.N."/>
            <person name="Scholz M.B."/>
            <person name="Teshima H."/>
            <person name="Xu Y."/>
        </authorList>
    </citation>
    <scope>NUCLEOTIDE SEQUENCE [LARGE SCALE GENOMIC DNA]</scope>
    <source>
        <strain evidence="4">gladioli</strain>
        <strain evidence="2">Gladioli</strain>
    </source>
</reference>
<evidence type="ECO:0000313" key="5">
    <source>
        <dbReference type="Proteomes" id="UP000220629"/>
    </source>
</evidence>
<reference evidence="3" key="3">
    <citation type="submission" date="2017-09" db="EMBL/GenBank/DDBJ databases">
        <title>FDA dAtabase for Regulatory Grade micrObial Sequences (FDA-ARGOS): Supporting development and validation of Infectious Disease Dx tests.</title>
        <authorList>
            <person name="Minogue T."/>
            <person name="Wolcott M."/>
            <person name="Wasieloski L."/>
            <person name="Aguilar W."/>
            <person name="Moore D."/>
            <person name="Tallon L.J."/>
            <person name="Sadzewicz L."/>
            <person name="Ott S."/>
            <person name="Zhao X."/>
            <person name="Nagaraj S."/>
            <person name="Vavikolanu K."/>
            <person name="Aluvathingal J."/>
            <person name="Nadendla S."/>
            <person name="Sichtig H."/>
        </authorList>
    </citation>
    <scope>NUCLEOTIDE SEQUENCE</scope>
    <source>
        <strain evidence="3">FDAARGOS_390</strain>
    </source>
</reference>
<evidence type="ECO:0000313" key="4">
    <source>
        <dbReference type="Proteomes" id="UP000029590"/>
    </source>
</evidence>
<keyword evidence="1" id="KW-0472">Membrane</keyword>
<dbReference type="Proteomes" id="UP000029590">
    <property type="component" value="Unassembled WGS sequence"/>
</dbReference>
<keyword evidence="1" id="KW-1133">Transmembrane helix</keyword>
<comment type="caution">
    <text evidence="3">The sequence shown here is derived from an EMBL/GenBank/DDBJ whole genome shotgun (WGS) entry which is preliminary data.</text>
</comment>